<organism evidence="1 2">
    <name type="scientific">Caballeronia novacaledonica</name>
    <dbReference type="NCBI Taxonomy" id="1544861"/>
    <lineage>
        <taxon>Bacteria</taxon>
        <taxon>Pseudomonadati</taxon>
        <taxon>Pseudomonadota</taxon>
        <taxon>Betaproteobacteria</taxon>
        <taxon>Burkholderiales</taxon>
        <taxon>Burkholderiaceae</taxon>
        <taxon>Caballeronia</taxon>
    </lineage>
</organism>
<keyword evidence="2" id="KW-1185">Reference proteome</keyword>
<comment type="caution">
    <text evidence="1">The sequence shown here is derived from an EMBL/GenBank/DDBJ whole genome shotgun (WGS) entry which is preliminary data.</text>
</comment>
<evidence type="ECO:0000313" key="1">
    <source>
        <dbReference type="EMBL" id="GJH17696.1"/>
    </source>
</evidence>
<reference evidence="1" key="1">
    <citation type="submission" date="2021-09" db="EMBL/GenBank/DDBJ databases">
        <title>Isolation and characterization of 3-chlorobenzoate degrading bacteria from soils in Shizuoka.</title>
        <authorList>
            <person name="Ifat A."/>
            <person name="Ogawa N."/>
            <person name="Kimbara K."/>
            <person name="Moriuchi R."/>
            <person name="Dohra H."/>
            <person name="Shintani M."/>
        </authorList>
    </citation>
    <scope>NUCLEOTIDE SEQUENCE</scope>
    <source>
        <strain evidence="1">19CS2-2</strain>
    </source>
</reference>
<protein>
    <submittedName>
        <fullName evidence="1">Uncharacterized protein</fullName>
    </submittedName>
</protein>
<evidence type="ECO:0000313" key="2">
    <source>
        <dbReference type="Proteomes" id="UP001055013"/>
    </source>
</evidence>
<name>A0ACB5QRX7_9BURK</name>
<dbReference type="EMBL" id="BPUR01000006">
    <property type="protein sequence ID" value="GJH17696.1"/>
    <property type="molecule type" value="Genomic_DNA"/>
</dbReference>
<gene>
    <name evidence="1" type="ORF">CBA19CS22_14160</name>
</gene>
<accession>A0ACB5QRX7</accession>
<sequence>MSETTAQYLSRLHLSTGLVSDTDVVDRRATAIKSVAEKCTIEQAVIGASVAAGIASDFSKLQWLTTPISAADPTYAPVGIDKSAAIAASAFTNAVLAGSDKRSSAAALVVLSAGLSAARVTIVDDRLSAAAQRRLWAIQQIGGPQIKYSQPSASVVAEQIVALSTPLAQNNAPAAVEPLKAVVDGLVKADAAQGKAASEAVSAIITRQNLLEAEVQMLWWVVGKASHELLKPFADLPAYEAAARAAKELVGMFSPHRPSGPFAAPSLLERVLESNQKSRSAAQTLEKAMSGLAKEVRAALFVARPSASAAPAAFPIMLAAEFSLESNDEPDWKPRFTRTSHVDATHELTPVEFAKQLLREFLLWKMLSTS</sequence>
<proteinExistence type="predicted"/>
<dbReference type="Proteomes" id="UP001055013">
    <property type="component" value="Unassembled WGS sequence"/>
</dbReference>